<feature type="transmembrane region" description="Helical" evidence="16">
    <location>
        <begin position="390"/>
        <end position="414"/>
    </location>
</feature>
<dbReference type="InterPro" id="IPR011701">
    <property type="entry name" value="MFS"/>
</dbReference>
<evidence type="ECO:0000256" key="6">
    <source>
        <dbReference type="ARBA" id="ARBA00023136"/>
    </source>
</evidence>
<evidence type="ECO:0000256" key="3">
    <source>
        <dbReference type="ARBA" id="ARBA00022475"/>
    </source>
</evidence>
<comment type="catalytic activity">
    <reaction evidence="10">
        <text>L-thyroxine(out) = L-thyroxine(in)</text>
        <dbReference type="Rhea" id="RHEA:71819"/>
        <dbReference type="ChEBI" id="CHEBI:58448"/>
    </reaction>
    <physiologicalReaction direction="left-to-right" evidence="10">
        <dbReference type="Rhea" id="RHEA:71820"/>
    </physiologicalReaction>
    <physiologicalReaction direction="right-to-left" evidence="10">
        <dbReference type="Rhea" id="RHEA:71821"/>
    </physiologicalReaction>
</comment>
<feature type="transmembrane region" description="Helical" evidence="16">
    <location>
        <begin position="244"/>
        <end position="262"/>
    </location>
</feature>
<dbReference type="AlphaFoldDB" id="A0A8D0KV95"/>
<dbReference type="InterPro" id="IPR036259">
    <property type="entry name" value="MFS_trans_sf"/>
</dbReference>
<feature type="transmembrane region" description="Helical" evidence="16">
    <location>
        <begin position="426"/>
        <end position="444"/>
    </location>
</feature>
<evidence type="ECO:0000256" key="2">
    <source>
        <dbReference type="ARBA" id="ARBA00006727"/>
    </source>
</evidence>
<comment type="function">
    <text evidence="12">Sodium- and proton-independent thyroid hormones and aromatic acids transporter. Mediates both uptake and efflux of 3,5,3'-triiodothyronine (T3) and 3,5,3',5'-tetraiodothyronine (T4) with high affinity, suggesting a role in the homeostasis of thyroid hormone levels. Responsible for low affinity bidirectional transport of the aromatic amino acids, such as phenylalanine, tyrosine, tryptophan and L-3,4-dihydroxyphenylalanine (L-dopa). Plays an important role in homeostasis of aromatic amino acids.</text>
</comment>
<keyword evidence="4 16" id="KW-0812">Transmembrane</keyword>
<evidence type="ECO:0000256" key="15">
    <source>
        <dbReference type="SAM" id="MobiDB-lite"/>
    </source>
</evidence>
<comment type="catalytic activity">
    <reaction evidence="11">
        <text>L-phenylalanine(in) = L-phenylalanine(out)</text>
        <dbReference type="Rhea" id="RHEA:27950"/>
        <dbReference type="ChEBI" id="CHEBI:58095"/>
    </reaction>
    <physiologicalReaction direction="left-to-right" evidence="11">
        <dbReference type="Rhea" id="RHEA:27951"/>
    </physiologicalReaction>
    <physiologicalReaction direction="right-to-left" evidence="11">
        <dbReference type="Rhea" id="RHEA:27952"/>
    </physiologicalReaction>
</comment>
<dbReference type="PANTHER" id="PTHR11360">
    <property type="entry name" value="MONOCARBOXYLATE TRANSPORTER"/>
    <property type="match status" value="1"/>
</dbReference>
<feature type="transmembrane region" description="Helical" evidence="16">
    <location>
        <begin position="155"/>
        <end position="174"/>
    </location>
</feature>
<sequence>MAPVSEQLAPQGAGDPAAAPLPGPAAAEPRRENGGEWLPVSGSPDAPSGESGAQPRAAAEAPGSAGCPGSAAAEPPEGGWGWVVMLAAMWCNGAVFGIQNSCGVLFVSMLQLFGGGEDKQLAFKTAWVSSLSMGMVFFCSPIVSIFTDLFGCRKVAVIGAAVGFAGLLSSSFVSTIEPLYFTYGILFACGCSFAYQPSLVILGHYFKKRLGLVNGIVTAGSSLFTVSLPFLLRVLIDSVGLYNTLRVLCILMFILFLAGFTYKPLVPNAKDKEGGKKGKFRFPPEKKICNFSVFKVVSYRIWAFGIPAALFGYFVPYVHLMKHVKDRFGDSVPEEVLLLCLGITSGVGRLIFGRVADYIPGARKVYLQVASFFFIGLMSMMIPLCHIFGGLIAVCLFMGLFDGCFICIMAPIAFELVGAQDVSQAIGFLLGLMSIPMTVGPPIAGLLYDHLGTYDVAFYLAGVPPIIGGAILCFIPWVHERQNLKERAKCVDGETTEKMLENESTLVSDTTEKPVKEMESGF</sequence>
<evidence type="ECO:0000313" key="19">
    <source>
        <dbReference type="Proteomes" id="UP000694551"/>
    </source>
</evidence>
<comment type="similarity">
    <text evidence="2">Belongs to the major facilitator superfamily. Monocarboxylate porter (TC 2.A.1.13) family.</text>
</comment>
<evidence type="ECO:0000256" key="9">
    <source>
        <dbReference type="ARBA" id="ARBA00050518"/>
    </source>
</evidence>
<name>A0A8D0KV95_STROC</name>
<evidence type="ECO:0000256" key="5">
    <source>
        <dbReference type="ARBA" id="ARBA00022989"/>
    </source>
</evidence>
<feature type="transmembrane region" description="Helical" evidence="16">
    <location>
        <begin position="126"/>
        <end position="146"/>
    </location>
</feature>
<comment type="catalytic activity">
    <reaction evidence="8">
        <text>3,3',5-triiodo-L-thyronine(out) = 3,3',5-triiodo-L-thyronine(in)</text>
        <dbReference type="Rhea" id="RHEA:71811"/>
        <dbReference type="ChEBI" id="CHEBI:533015"/>
    </reaction>
    <physiologicalReaction direction="left-to-right" evidence="8">
        <dbReference type="Rhea" id="RHEA:71812"/>
    </physiologicalReaction>
    <physiologicalReaction direction="right-to-left" evidence="8">
        <dbReference type="Rhea" id="RHEA:71813"/>
    </physiologicalReaction>
</comment>
<evidence type="ECO:0000256" key="4">
    <source>
        <dbReference type="ARBA" id="ARBA00022692"/>
    </source>
</evidence>
<dbReference type="Gene3D" id="1.20.1250.20">
    <property type="entry name" value="MFS general substrate transporter like domains"/>
    <property type="match status" value="2"/>
</dbReference>
<organism evidence="18 19">
    <name type="scientific">Strix occidentalis caurina</name>
    <name type="common">northern spotted owl</name>
    <dbReference type="NCBI Taxonomy" id="311401"/>
    <lineage>
        <taxon>Eukaryota</taxon>
        <taxon>Metazoa</taxon>
        <taxon>Chordata</taxon>
        <taxon>Craniata</taxon>
        <taxon>Vertebrata</taxon>
        <taxon>Euteleostomi</taxon>
        <taxon>Archelosauria</taxon>
        <taxon>Archosauria</taxon>
        <taxon>Dinosauria</taxon>
        <taxon>Saurischia</taxon>
        <taxon>Theropoda</taxon>
        <taxon>Coelurosauria</taxon>
        <taxon>Aves</taxon>
        <taxon>Neognathae</taxon>
        <taxon>Neoaves</taxon>
        <taxon>Telluraves</taxon>
        <taxon>Strigiformes</taxon>
        <taxon>Strigidae</taxon>
        <taxon>Strix</taxon>
    </lineage>
</organism>
<feature type="transmembrane region" description="Helical" evidence="16">
    <location>
        <begin position="94"/>
        <end position="114"/>
    </location>
</feature>
<dbReference type="InterPro" id="IPR050327">
    <property type="entry name" value="Proton-linked_MCT"/>
</dbReference>
<dbReference type="Proteomes" id="UP000694551">
    <property type="component" value="Unplaced"/>
</dbReference>
<evidence type="ECO:0000259" key="17">
    <source>
        <dbReference type="PROSITE" id="PS50850"/>
    </source>
</evidence>
<feature type="domain" description="Major facilitator superfamily (MFS) profile" evidence="17">
    <location>
        <begin position="293"/>
        <end position="522"/>
    </location>
</feature>
<evidence type="ECO:0000256" key="8">
    <source>
        <dbReference type="ARBA" id="ARBA00050480"/>
    </source>
</evidence>
<proteinExistence type="inferred from homology"/>
<keyword evidence="19" id="KW-1185">Reference proteome</keyword>
<reference evidence="18" key="2">
    <citation type="submission" date="2025-09" db="UniProtKB">
        <authorList>
            <consortium name="Ensembl"/>
        </authorList>
    </citation>
    <scope>IDENTIFICATION</scope>
</reference>
<dbReference type="Pfam" id="PF07690">
    <property type="entry name" value="MFS_1"/>
    <property type="match status" value="1"/>
</dbReference>
<evidence type="ECO:0000256" key="14">
    <source>
        <dbReference type="ARBA" id="ARBA00078724"/>
    </source>
</evidence>
<keyword evidence="5 16" id="KW-1133">Transmembrane helix</keyword>
<evidence type="ECO:0000256" key="10">
    <source>
        <dbReference type="ARBA" id="ARBA00051690"/>
    </source>
</evidence>
<feature type="region of interest" description="Disordered" evidence="15">
    <location>
        <begin position="1"/>
        <end position="72"/>
    </location>
</feature>
<protein>
    <recommendedName>
        <fullName evidence="13">Monocarboxylate transporter 10</fullName>
    </recommendedName>
    <alternativeName>
        <fullName evidence="14">Solute carrier family 16 member 10</fullName>
    </alternativeName>
</protein>
<feature type="transmembrane region" description="Helical" evidence="16">
    <location>
        <begin position="336"/>
        <end position="353"/>
    </location>
</feature>
<dbReference type="PROSITE" id="PS50850">
    <property type="entry name" value="MFS"/>
    <property type="match status" value="1"/>
</dbReference>
<feature type="transmembrane region" description="Helical" evidence="16">
    <location>
        <begin position="365"/>
        <end position="384"/>
    </location>
</feature>
<feature type="compositionally biased region" description="Low complexity" evidence="15">
    <location>
        <begin position="50"/>
        <end position="72"/>
    </location>
</feature>
<dbReference type="Ensembl" id="ENSSOCT00000012564.1">
    <property type="protein sequence ID" value="ENSSOCP00000012229.1"/>
    <property type="gene ID" value="ENSSOCG00000009311.1"/>
</dbReference>
<comment type="subcellular location">
    <subcellularLocation>
        <location evidence="1">Basolateral cell membrane</location>
        <topology evidence="1">Multi-pass membrane protein</topology>
    </subcellularLocation>
</comment>
<evidence type="ECO:0000256" key="13">
    <source>
        <dbReference type="ARBA" id="ARBA00073865"/>
    </source>
</evidence>
<feature type="transmembrane region" description="Helical" evidence="16">
    <location>
        <begin position="297"/>
        <end position="316"/>
    </location>
</feature>
<feature type="transmembrane region" description="Helical" evidence="16">
    <location>
        <begin position="180"/>
        <end position="203"/>
    </location>
</feature>
<evidence type="ECO:0000256" key="11">
    <source>
        <dbReference type="ARBA" id="ARBA00052346"/>
    </source>
</evidence>
<dbReference type="PANTHER" id="PTHR11360:SF119">
    <property type="entry name" value="MONOCARBOXYLATE TRANSPORTER 10"/>
    <property type="match status" value="1"/>
</dbReference>
<evidence type="ECO:0000256" key="1">
    <source>
        <dbReference type="ARBA" id="ARBA00004554"/>
    </source>
</evidence>
<dbReference type="FunFam" id="1.20.1250.20:FF:001016">
    <property type="entry name" value="Solute carrier family 16 member 2"/>
    <property type="match status" value="1"/>
</dbReference>
<evidence type="ECO:0000313" key="18">
    <source>
        <dbReference type="Ensembl" id="ENSSOCP00000012229.1"/>
    </source>
</evidence>
<feature type="compositionally biased region" description="Low complexity" evidence="15">
    <location>
        <begin position="9"/>
        <end position="27"/>
    </location>
</feature>
<comment type="catalytic activity">
    <reaction evidence="7">
        <text>L-tryptophan(in) = L-tryptophan(out)</text>
        <dbReference type="Rhea" id="RHEA:70947"/>
        <dbReference type="ChEBI" id="CHEBI:57912"/>
    </reaction>
    <physiologicalReaction direction="left-to-right" evidence="7">
        <dbReference type="Rhea" id="RHEA:70948"/>
    </physiologicalReaction>
    <physiologicalReaction direction="right-to-left" evidence="7">
        <dbReference type="Rhea" id="RHEA:70949"/>
    </physiologicalReaction>
</comment>
<reference evidence="18" key="1">
    <citation type="submission" date="2025-08" db="UniProtKB">
        <authorList>
            <consortium name="Ensembl"/>
        </authorList>
    </citation>
    <scope>IDENTIFICATION</scope>
</reference>
<dbReference type="SUPFAM" id="SSF103473">
    <property type="entry name" value="MFS general substrate transporter"/>
    <property type="match status" value="1"/>
</dbReference>
<feature type="transmembrane region" description="Helical" evidence="16">
    <location>
        <begin position="210"/>
        <end position="232"/>
    </location>
</feature>
<evidence type="ECO:0000256" key="7">
    <source>
        <dbReference type="ARBA" id="ARBA00050278"/>
    </source>
</evidence>
<dbReference type="GO" id="GO:0015196">
    <property type="term" value="F:L-tryptophan transmembrane transporter activity"/>
    <property type="evidence" value="ECO:0007669"/>
    <property type="project" value="UniProtKB-ARBA"/>
</dbReference>
<keyword evidence="3" id="KW-1003">Cell membrane</keyword>
<dbReference type="InterPro" id="IPR020846">
    <property type="entry name" value="MFS_dom"/>
</dbReference>
<dbReference type="GO" id="GO:0015192">
    <property type="term" value="F:L-phenylalanine transmembrane transporter activity"/>
    <property type="evidence" value="ECO:0007669"/>
    <property type="project" value="UniProtKB-ARBA"/>
</dbReference>
<dbReference type="GO" id="GO:0016323">
    <property type="term" value="C:basolateral plasma membrane"/>
    <property type="evidence" value="ECO:0007669"/>
    <property type="project" value="UniProtKB-SubCell"/>
</dbReference>
<evidence type="ECO:0000256" key="12">
    <source>
        <dbReference type="ARBA" id="ARBA00058829"/>
    </source>
</evidence>
<evidence type="ECO:0000256" key="16">
    <source>
        <dbReference type="SAM" id="Phobius"/>
    </source>
</evidence>
<keyword evidence="6 16" id="KW-0472">Membrane</keyword>
<feature type="transmembrane region" description="Helical" evidence="16">
    <location>
        <begin position="456"/>
        <end position="478"/>
    </location>
</feature>
<dbReference type="GO" id="GO:0005302">
    <property type="term" value="F:L-tyrosine transmembrane transporter activity"/>
    <property type="evidence" value="ECO:0007669"/>
    <property type="project" value="UniProtKB-ARBA"/>
</dbReference>
<comment type="catalytic activity">
    <reaction evidence="9">
        <text>L-tyrosine(in) = L-tyrosine(out)</text>
        <dbReference type="Rhea" id="RHEA:68572"/>
        <dbReference type="ChEBI" id="CHEBI:58315"/>
    </reaction>
    <physiologicalReaction direction="left-to-right" evidence="9">
        <dbReference type="Rhea" id="RHEA:68573"/>
    </physiologicalReaction>
    <physiologicalReaction direction="right-to-left" evidence="9">
        <dbReference type="Rhea" id="RHEA:68574"/>
    </physiologicalReaction>
</comment>
<accession>A0A8D0KV95</accession>